<keyword evidence="4" id="KW-0256">Endoplasmic reticulum</keyword>
<dbReference type="EMBL" id="VIFY01000340">
    <property type="protein sequence ID" value="TQB67639.1"/>
    <property type="molecule type" value="Genomic_DNA"/>
</dbReference>
<dbReference type="SUPFAM" id="SSF48452">
    <property type="entry name" value="TPR-like"/>
    <property type="match status" value="1"/>
</dbReference>
<dbReference type="InterPro" id="IPR019734">
    <property type="entry name" value="TPR_rpt"/>
</dbReference>
<dbReference type="InterPro" id="IPR055217">
    <property type="entry name" value="TPR_EMC2"/>
</dbReference>
<dbReference type="SMART" id="SM00028">
    <property type="entry name" value="TPR"/>
    <property type="match status" value="1"/>
</dbReference>
<evidence type="ECO:0000256" key="1">
    <source>
        <dbReference type="ARBA" id="ARBA00022737"/>
    </source>
</evidence>
<dbReference type="PANTHER" id="PTHR12760">
    <property type="entry name" value="TETRATRICOPEPTIDE REPEAT PROTEIN"/>
    <property type="match status" value="1"/>
</dbReference>
<evidence type="ECO:0000313" key="6">
    <source>
        <dbReference type="EMBL" id="TQB67639.1"/>
    </source>
</evidence>
<evidence type="ECO:0000313" key="7">
    <source>
        <dbReference type="Proteomes" id="UP000319663"/>
    </source>
</evidence>
<dbReference type="Pfam" id="PF22890">
    <property type="entry name" value="TPR_EMC2"/>
    <property type="match status" value="1"/>
</dbReference>
<protein>
    <recommendedName>
        <fullName evidence="4">ER membrane protein complex subunit 2</fullName>
    </recommendedName>
</protein>
<comment type="function">
    <text evidence="4">Part of the endoplasmic reticulum membrane protein complex (EMC) that enables the energy-independent insertion into endoplasmic reticulum membranes of newly synthesized membrane proteins.</text>
</comment>
<keyword evidence="1" id="KW-0677">Repeat</keyword>
<dbReference type="FunFam" id="1.25.40.10:FF:001208">
    <property type="entry name" value="Tetratricopeptide repeat domain-containing protein"/>
    <property type="match status" value="1"/>
</dbReference>
<feature type="repeat" description="TPR" evidence="3">
    <location>
        <begin position="161"/>
        <end position="194"/>
    </location>
</feature>
<keyword evidence="4" id="KW-0472">Membrane</keyword>
<keyword evidence="7" id="KW-1185">Reference proteome</keyword>
<reference evidence="6 7" key="1">
    <citation type="submission" date="2019-06" db="EMBL/GenBank/DDBJ databases">
        <title>Wine fermentation using esterase from Monascus purpureus.</title>
        <authorList>
            <person name="Geng C."/>
            <person name="Zhang Y."/>
        </authorList>
    </citation>
    <scope>NUCLEOTIDE SEQUENCE [LARGE SCALE GENOMIC DNA]</scope>
    <source>
        <strain evidence="6">HQ1</strain>
    </source>
</reference>
<gene>
    <name evidence="6" type="ORF">MPDQ_005091</name>
</gene>
<dbReference type="PROSITE" id="PS50005">
    <property type="entry name" value="TPR"/>
    <property type="match status" value="1"/>
</dbReference>
<comment type="subunit">
    <text evidence="4">Component of the ER membrane protein complex (EMC).</text>
</comment>
<dbReference type="AlphaFoldDB" id="A0A507QGG8"/>
<proteinExistence type="inferred from homology"/>
<dbReference type="InterPro" id="IPR011990">
    <property type="entry name" value="TPR-like_helical_dom_sf"/>
</dbReference>
<feature type="domain" description="EMC2 TPR-like" evidence="5">
    <location>
        <begin position="114"/>
        <end position="210"/>
    </location>
</feature>
<comment type="similarity">
    <text evidence="4">Belongs to the EMC2 family.</text>
</comment>
<accession>A0A507QGG8</accession>
<evidence type="ECO:0000256" key="2">
    <source>
        <dbReference type="ARBA" id="ARBA00022803"/>
    </source>
</evidence>
<keyword evidence="2 3" id="KW-0802">TPR repeat</keyword>
<comment type="caution">
    <text evidence="6">The sequence shown here is derived from an EMBL/GenBank/DDBJ whole genome shotgun (WGS) entry which is preliminary data.</text>
</comment>
<dbReference type="Proteomes" id="UP000319663">
    <property type="component" value="Unassembled WGS sequence"/>
</dbReference>
<dbReference type="InterPro" id="IPR039856">
    <property type="entry name" value="EMC2-like"/>
</dbReference>
<dbReference type="GO" id="GO:0072546">
    <property type="term" value="C:EMC complex"/>
    <property type="evidence" value="ECO:0007669"/>
    <property type="project" value="UniProtKB-UniRule"/>
</dbReference>
<dbReference type="Gene3D" id="1.25.40.10">
    <property type="entry name" value="Tetratricopeptide repeat domain"/>
    <property type="match status" value="1"/>
</dbReference>
<comment type="subcellular location">
    <subcellularLocation>
        <location evidence="4">Endoplasmic reticulum membrane</location>
        <topology evidence="4">Peripheral membrane protein</topology>
        <orientation evidence="4">Cytoplasmic side</orientation>
    </subcellularLocation>
</comment>
<dbReference type="STRING" id="5098.A0A507QGG8"/>
<name>A0A507QGG8_MONPU</name>
<evidence type="ECO:0000256" key="4">
    <source>
        <dbReference type="RuleBase" id="RU367091"/>
    </source>
</evidence>
<evidence type="ECO:0000259" key="5">
    <source>
        <dbReference type="Pfam" id="PF22890"/>
    </source>
</evidence>
<evidence type="ECO:0000256" key="3">
    <source>
        <dbReference type="PROSITE-ProRule" id="PRU00339"/>
    </source>
</evidence>
<organism evidence="6 7">
    <name type="scientific">Monascus purpureus</name>
    <name type="common">Red mold</name>
    <name type="synonym">Monascus anka</name>
    <dbReference type="NCBI Taxonomy" id="5098"/>
    <lineage>
        <taxon>Eukaryota</taxon>
        <taxon>Fungi</taxon>
        <taxon>Dikarya</taxon>
        <taxon>Ascomycota</taxon>
        <taxon>Pezizomycotina</taxon>
        <taxon>Eurotiomycetes</taxon>
        <taxon>Eurotiomycetidae</taxon>
        <taxon>Eurotiales</taxon>
        <taxon>Aspergillaceae</taxon>
        <taxon>Monascus</taxon>
    </lineage>
</organism>
<sequence length="324" mass="36472">MGNTHKLHDAIHSSDFTSTLQFSQQTPSILGSRLTSETSPLALLTSASDNPEHYKTIEQLFLTCLQTGDDKSAQLCLDQLTKRFGPRNERVMGFRGLYEEATTEDTTSLEKCLHEYEKILSENPVNVPILKRRVALLRSMSKPIDAISALVEFLEAVPTDAEAWCELADLYQSQGMSSQAIFCLEESLLITPNSWNIHAHLGELLYVCASSATEDTSFGLLARSLRSFCRSIELCDDYLRGFYGLVLVSSLLLKNQNYARGPQDCKDGKCDSIPSKEYLQKLNLFSLKVLQSIVNSRSSRYQEWEYGQIELAAAKRLLDRFQTE</sequence>